<organism evidence="3 4">
    <name type="scientific">Halocatena marina</name>
    <dbReference type="NCBI Taxonomy" id="2934937"/>
    <lineage>
        <taxon>Archaea</taxon>
        <taxon>Methanobacteriati</taxon>
        <taxon>Methanobacteriota</taxon>
        <taxon>Stenosarchaea group</taxon>
        <taxon>Halobacteria</taxon>
        <taxon>Halobacteriales</taxon>
        <taxon>Natronomonadaceae</taxon>
        <taxon>Halocatena</taxon>
    </lineage>
</organism>
<dbReference type="InterPro" id="IPR058441">
    <property type="entry name" value="DUF8128"/>
</dbReference>
<dbReference type="AlphaFoldDB" id="A0ABD5YZ48"/>
<dbReference type="EMBL" id="JBHTAX010000007">
    <property type="protein sequence ID" value="MFC7193195.1"/>
    <property type="molecule type" value="Genomic_DNA"/>
</dbReference>
<keyword evidence="4" id="KW-1185">Reference proteome</keyword>
<proteinExistence type="predicted"/>
<sequence>MPYKRAGGIEKARTFFRGIHNVERGGRKQNKNISSPFTFEIVYWRDERRIGFRYATQDGMLRREIEEELDSSYHDSDIDETRESFFDISPDDHLAAATLSLRDPAYLKPINHYKLSPEDFEIDPYDSITSQMTGRGQGTDATVIVQIVMLPAISTANRDSLNWHYGADTLAKDLETAREGIRWTAVAETVASVFTDRIEQQDIEASQEKYVTEEDRAAADAVANQRNQLGFHVNVRLLALSTDPDVARKRVEYTARKYRNFYNARHGQGFVPEYNPSGGVEGVVRRAITREWIDQDMPMSIDALTGLAHPPTNLNTPATEYTYQQSDQGKPPGAPDFEDSERMGYYDPETPLNEAPATPPEGRDTDNEEERG</sequence>
<feature type="domain" description="DUF8128" evidence="2">
    <location>
        <begin position="2"/>
        <end position="316"/>
    </location>
</feature>
<evidence type="ECO:0000256" key="1">
    <source>
        <dbReference type="SAM" id="MobiDB-lite"/>
    </source>
</evidence>
<feature type="compositionally biased region" description="Basic and acidic residues" evidence="1">
    <location>
        <begin position="361"/>
        <end position="372"/>
    </location>
</feature>
<name>A0ABD5YZ48_9EURY</name>
<evidence type="ECO:0000259" key="2">
    <source>
        <dbReference type="Pfam" id="PF26449"/>
    </source>
</evidence>
<comment type="caution">
    <text evidence="3">The sequence shown here is derived from an EMBL/GenBank/DDBJ whole genome shotgun (WGS) entry which is preliminary data.</text>
</comment>
<dbReference type="RefSeq" id="WP_390207031.1">
    <property type="nucleotide sequence ID" value="NZ_JBHTAX010000007.1"/>
</dbReference>
<dbReference type="Proteomes" id="UP001596417">
    <property type="component" value="Unassembled WGS sequence"/>
</dbReference>
<accession>A0ABD5YZ48</accession>
<protein>
    <recommendedName>
        <fullName evidence="2">DUF8128 domain-containing protein</fullName>
    </recommendedName>
</protein>
<feature type="compositionally biased region" description="Polar residues" evidence="1">
    <location>
        <begin position="312"/>
        <end position="328"/>
    </location>
</feature>
<gene>
    <name evidence="3" type="ORF">ACFQL7_27695</name>
</gene>
<reference evidence="3 4" key="1">
    <citation type="journal article" date="2019" name="Int. J. Syst. Evol. Microbiol.">
        <title>The Global Catalogue of Microorganisms (GCM) 10K type strain sequencing project: providing services to taxonomists for standard genome sequencing and annotation.</title>
        <authorList>
            <consortium name="The Broad Institute Genomics Platform"/>
            <consortium name="The Broad Institute Genome Sequencing Center for Infectious Disease"/>
            <person name="Wu L."/>
            <person name="Ma J."/>
        </authorList>
    </citation>
    <scope>NUCLEOTIDE SEQUENCE [LARGE SCALE GENOMIC DNA]</scope>
    <source>
        <strain evidence="3 4">RDMS1</strain>
    </source>
</reference>
<feature type="region of interest" description="Disordered" evidence="1">
    <location>
        <begin position="303"/>
        <end position="372"/>
    </location>
</feature>
<evidence type="ECO:0000313" key="3">
    <source>
        <dbReference type="EMBL" id="MFC7193195.1"/>
    </source>
</evidence>
<dbReference type="Pfam" id="PF26449">
    <property type="entry name" value="DUF8128"/>
    <property type="match status" value="1"/>
</dbReference>
<evidence type="ECO:0000313" key="4">
    <source>
        <dbReference type="Proteomes" id="UP001596417"/>
    </source>
</evidence>